<evidence type="ECO:0000256" key="4">
    <source>
        <dbReference type="ARBA" id="ARBA00022777"/>
    </source>
</evidence>
<feature type="domain" description="Histidine kinase/HSP90-like ATPase" evidence="7">
    <location>
        <begin position="656"/>
        <end position="757"/>
    </location>
</feature>
<feature type="transmembrane region" description="Helical" evidence="6">
    <location>
        <begin position="325"/>
        <end position="346"/>
    </location>
</feature>
<dbReference type="InterPro" id="IPR036034">
    <property type="entry name" value="PDZ_sf"/>
</dbReference>
<dbReference type="InterPro" id="IPR036890">
    <property type="entry name" value="HATPase_C_sf"/>
</dbReference>
<dbReference type="SUPFAM" id="SSF50156">
    <property type="entry name" value="PDZ domain-like"/>
    <property type="match status" value="1"/>
</dbReference>
<dbReference type="Proteomes" id="UP000070376">
    <property type="component" value="Unassembled WGS sequence"/>
</dbReference>
<evidence type="ECO:0000313" key="9">
    <source>
        <dbReference type="Proteomes" id="UP000070376"/>
    </source>
</evidence>
<dbReference type="InterPro" id="IPR050482">
    <property type="entry name" value="Sensor_HK_TwoCompSys"/>
</dbReference>
<keyword evidence="6" id="KW-0812">Transmembrane</keyword>
<dbReference type="PANTHER" id="PTHR24421">
    <property type="entry name" value="NITRATE/NITRITE SENSOR PROTEIN NARX-RELATED"/>
    <property type="match status" value="1"/>
</dbReference>
<feature type="transmembrane region" description="Helical" evidence="6">
    <location>
        <begin position="205"/>
        <end position="224"/>
    </location>
</feature>
<dbReference type="SUPFAM" id="SSF55874">
    <property type="entry name" value="ATPase domain of HSP90 chaperone/DNA topoisomerase II/histidine kinase"/>
    <property type="match status" value="1"/>
</dbReference>
<dbReference type="InterPro" id="IPR003594">
    <property type="entry name" value="HATPase_dom"/>
</dbReference>
<accession>A0A133KJH2</accession>
<evidence type="ECO:0000259" key="7">
    <source>
        <dbReference type="SMART" id="SM00387"/>
    </source>
</evidence>
<keyword evidence="5" id="KW-0902">Two-component regulatory system</keyword>
<keyword evidence="4 8" id="KW-0418">Kinase</keyword>
<evidence type="ECO:0000256" key="1">
    <source>
        <dbReference type="ARBA" id="ARBA00000085"/>
    </source>
</evidence>
<dbReference type="GO" id="GO:0046983">
    <property type="term" value="F:protein dimerization activity"/>
    <property type="evidence" value="ECO:0007669"/>
    <property type="project" value="InterPro"/>
</dbReference>
<feature type="transmembrane region" description="Helical" evidence="6">
    <location>
        <begin position="147"/>
        <end position="167"/>
    </location>
</feature>
<keyword evidence="6" id="KW-0472">Membrane</keyword>
<dbReference type="Pfam" id="PF07730">
    <property type="entry name" value="HisKA_3"/>
    <property type="match status" value="1"/>
</dbReference>
<keyword evidence="3" id="KW-0808">Transferase</keyword>
<reference evidence="9" key="1">
    <citation type="submission" date="2016-01" db="EMBL/GenBank/DDBJ databases">
        <authorList>
            <person name="Mitreva M."/>
            <person name="Pepin K.H."/>
            <person name="Mihindukulasuriya K.A."/>
            <person name="Fulton R."/>
            <person name="Fronick C."/>
            <person name="O'Laughlin M."/>
            <person name="Miner T."/>
            <person name="Herter B."/>
            <person name="Rosa B.A."/>
            <person name="Cordes M."/>
            <person name="Tomlinson C."/>
            <person name="Wollam A."/>
            <person name="Palsikar V.B."/>
            <person name="Mardis E.R."/>
            <person name="Wilson R.K."/>
        </authorList>
    </citation>
    <scope>NUCLEOTIDE SEQUENCE [LARGE SCALE GENOMIC DNA]</scope>
    <source>
        <strain evidence="9">GED7749B</strain>
    </source>
</reference>
<dbReference type="InterPro" id="IPR011712">
    <property type="entry name" value="Sig_transdc_His_kin_sub3_dim/P"/>
</dbReference>
<dbReference type="Gene3D" id="1.20.5.1930">
    <property type="match status" value="1"/>
</dbReference>
<dbReference type="GO" id="GO:0016020">
    <property type="term" value="C:membrane"/>
    <property type="evidence" value="ECO:0007669"/>
    <property type="project" value="InterPro"/>
</dbReference>
<organism evidence="8 9">
    <name type="scientific">Heyndrickxia coagulans</name>
    <name type="common">Weizmannia coagulans</name>
    <dbReference type="NCBI Taxonomy" id="1398"/>
    <lineage>
        <taxon>Bacteria</taxon>
        <taxon>Bacillati</taxon>
        <taxon>Bacillota</taxon>
        <taxon>Bacilli</taxon>
        <taxon>Bacillales</taxon>
        <taxon>Bacillaceae</taxon>
        <taxon>Heyndrickxia</taxon>
    </lineage>
</organism>
<dbReference type="RefSeq" id="WP_061086980.1">
    <property type="nucleotide sequence ID" value="NZ_KQ955875.1"/>
</dbReference>
<keyword evidence="6" id="KW-1133">Transmembrane helix</keyword>
<evidence type="ECO:0000256" key="2">
    <source>
        <dbReference type="ARBA" id="ARBA00012438"/>
    </source>
</evidence>
<evidence type="ECO:0000256" key="3">
    <source>
        <dbReference type="ARBA" id="ARBA00022679"/>
    </source>
</evidence>
<feature type="transmembrane region" description="Helical" evidence="6">
    <location>
        <begin position="296"/>
        <end position="313"/>
    </location>
</feature>
<dbReference type="EC" id="2.7.13.3" evidence="2"/>
<dbReference type="GO" id="GO:0000155">
    <property type="term" value="F:phosphorelay sensor kinase activity"/>
    <property type="evidence" value="ECO:0007669"/>
    <property type="project" value="InterPro"/>
</dbReference>
<dbReference type="Pfam" id="PF02518">
    <property type="entry name" value="HATPase_c"/>
    <property type="match status" value="1"/>
</dbReference>
<feature type="transmembrane region" description="Helical" evidence="6">
    <location>
        <begin position="261"/>
        <end position="284"/>
    </location>
</feature>
<comment type="catalytic activity">
    <reaction evidence="1">
        <text>ATP + protein L-histidine = ADP + protein N-phospho-L-histidine.</text>
        <dbReference type="EC" id="2.7.13.3"/>
    </reaction>
</comment>
<sequence length="759" mass="88176">MIRMRFLLLTGLFLSFILATYFVFVIFKYPYIGIIVKKADHQIVVDSVDPYGWASEQSIYRGDVIRLIDGRSPTKKPSVQHKEIISDAKKITIERGNQDVQYKIDNHQPVTGMIYYFLVPSVFFLVCFSLGCFLFKFLDKNKSIPVLILFLAVIAPVLLNISANSRIYNWSRYTVGIFMCISLVLLLHFLRNYYHSSSRLVSNHVLSFLYLGAGLVLINRVIAADYPLELFFVPVVFIILMISVFRLYYQTKNSEVKKSLQVLFTGIFLALMPFVTLYALPIVIFKDSIMPWEWTTPFLVFLPITTGYLALTYKMIDLSFIINRLHYYCLMSLMIMSVILTGTLAFDPGKLSGNIFRITRLALFVFTVILLFLYIKDYVEYRFRKIMFPKRQDFQMSLNRFWQWMKSEHKLANLAFILKREIENFLPAKEVTLVKVDQNGKAISLLDNTKVNVTHHSMTNECTERLQMDVHGFKINLYHDKSGTIFLYGRWKMRRKLNPDEKIWLETLLNYAQVVIENQDKAEDLIALLSLEKDRDLLPHTVKKAIFNISERERKQLSRDLHDTIIQELLALARDVDIKRAGCADPFVIDMLSEIREEILNNIKTLREIIHHLHPEFIHKMGLPLALNQLCLQVQKQSSFALHMHIDQHFTIFDRELEINMYRIVQELLNNAIKHSQAEHVSLILAEESTRYILLYDDDGIGIDKDVLKPQHHFSTMGWPGLNGRVAITGGQLNIDSLKTGNGRKGLHLEIVWPINRGL</sequence>
<gene>
    <name evidence="8" type="ORF">HMPREF3213_02495</name>
</gene>
<evidence type="ECO:0000256" key="6">
    <source>
        <dbReference type="SAM" id="Phobius"/>
    </source>
</evidence>
<feature type="transmembrane region" description="Helical" evidence="6">
    <location>
        <begin position="113"/>
        <end position="135"/>
    </location>
</feature>
<dbReference type="EMBL" id="LRPN01000109">
    <property type="protein sequence ID" value="KWZ79719.1"/>
    <property type="molecule type" value="Genomic_DNA"/>
</dbReference>
<dbReference type="AlphaFoldDB" id="A0A133KJH2"/>
<proteinExistence type="predicted"/>
<dbReference type="SMART" id="SM00387">
    <property type="entry name" value="HATPase_c"/>
    <property type="match status" value="1"/>
</dbReference>
<protein>
    <recommendedName>
        <fullName evidence="2">histidine kinase</fullName>
        <ecNumber evidence="2">2.7.13.3</ecNumber>
    </recommendedName>
</protein>
<evidence type="ECO:0000313" key="8">
    <source>
        <dbReference type="EMBL" id="KWZ79719.1"/>
    </source>
</evidence>
<feature type="transmembrane region" description="Helical" evidence="6">
    <location>
        <begin position="230"/>
        <end position="249"/>
    </location>
</feature>
<dbReference type="PANTHER" id="PTHR24421:SF60">
    <property type="entry name" value="SENSOR HISTIDINE KINASE COMP"/>
    <property type="match status" value="1"/>
</dbReference>
<comment type="caution">
    <text evidence="8">The sequence shown here is derived from an EMBL/GenBank/DDBJ whole genome shotgun (WGS) entry which is preliminary data.</text>
</comment>
<name>A0A133KJH2_HEYCO</name>
<feature type="transmembrane region" description="Helical" evidence="6">
    <location>
        <begin position="173"/>
        <end position="193"/>
    </location>
</feature>
<dbReference type="PATRIC" id="fig|1398.22.peg.2497"/>
<feature type="transmembrane region" description="Helical" evidence="6">
    <location>
        <begin position="7"/>
        <end position="27"/>
    </location>
</feature>
<evidence type="ECO:0000256" key="5">
    <source>
        <dbReference type="ARBA" id="ARBA00023012"/>
    </source>
</evidence>
<feature type="transmembrane region" description="Helical" evidence="6">
    <location>
        <begin position="358"/>
        <end position="375"/>
    </location>
</feature>
<dbReference type="Gene3D" id="3.30.565.10">
    <property type="entry name" value="Histidine kinase-like ATPase, C-terminal domain"/>
    <property type="match status" value="1"/>
</dbReference>